<keyword evidence="7" id="KW-1185">Reference proteome</keyword>
<evidence type="ECO:0000256" key="2">
    <source>
        <dbReference type="ARBA" id="ARBA00022692"/>
    </source>
</evidence>
<gene>
    <name evidence="6" type="ORF">NCTC13294_02116</name>
</gene>
<protein>
    <submittedName>
        <fullName evidence="6">TrbL/VirB6 plasmid conjugal transfer protein</fullName>
    </submittedName>
</protein>
<dbReference type="EMBL" id="UFUW01000001">
    <property type="protein sequence ID" value="SUX24854.1"/>
    <property type="molecule type" value="Genomic_DNA"/>
</dbReference>
<keyword evidence="3 5" id="KW-1133">Transmembrane helix</keyword>
<accession>A0A381ECV2</accession>
<evidence type="ECO:0000256" key="4">
    <source>
        <dbReference type="ARBA" id="ARBA00023136"/>
    </source>
</evidence>
<reference evidence="6 7" key="1">
    <citation type="submission" date="2018-06" db="EMBL/GenBank/DDBJ databases">
        <authorList>
            <consortium name="Pathogen Informatics"/>
            <person name="Doyle S."/>
        </authorList>
    </citation>
    <scope>NUCLEOTIDE SEQUENCE [LARGE SCALE GENOMIC DNA]</scope>
    <source>
        <strain evidence="6 7">NCTC13294</strain>
    </source>
</reference>
<dbReference type="AlphaFoldDB" id="A0A381ECV2"/>
<dbReference type="Pfam" id="PF04610">
    <property type="entry name" value="TrbL"/>
    <property type="match status" value="1"/>
</dbReference>
<dbReference type="Proteomes" id="UP000254572">
    <property type="component" value="Unassembled WGS sequence"/>
</dbReference>
<feature type="transmembrane region" description="Helical" evidence="5">
    <location>
        <begin position="176"/>
        <end position="199"/>
    </location>
</feature>
<evidence type="ECO:0000313" key="6">
    <source>
        <dbReference type="EMBL" id="SUX24854.1"/>
    </source>
</evidence>
<evidence type="ECO:0000256" key="5">
    <source>
        <dbReference type="SAM" id="Phobius"/>
    </source>
</evidence>
<evidence type="ECO:0000256" key="1">
    <source>
        <dbReference type="ARBA" id="ARBA00004141"/>
    </source>
</evidence>
<evidence type="ECO:0000256" key="3">
    <source>
        <dbReference type="ARBA" id="ARBA00022989"/>
    </source>
</evidence>
<comment type="subcellular location">
    <subcellularLocation>
        <location evidence="1">Membrane</location>
        <topology evidence="1">Multi-pass membrane protein</topology>
    </subcellularLocation>
</comment>
<dbReference type="GO" id="GO:0016020">
    <property type="term" value="C:membrane"/>
    <property type="evidence" value="ECO:0007669"/>
    <property type="project" value="UniProtKB-SubCell"/>
</dbReference>
<feature type="transmembrane region" description="Helical" evidence="5">
    <location>
        <begin position="28"/>
        <end position="49"/>
    </location>
</feature>
<proteinExistence type="predicted"/>
<feature type="transmembrane region" description="Helical" evidence="5">
    <location>
        <begin position="239"/>
        <end position="259"/>
    </location>
</feature>
<keyword evidence="4 5" id="KW-0472">Membrane</keyword>
<feature type="transmembrane region" description="Helical" evidence="5">
    <location>
        <begin position="206"/>
        <end position="224"/>
    </location>
</feature>
<name>A0A381ECV2_9GAMM</name>
<dbReference type="RefSeq" id="WP_115612259.1">
    <property type="nucleotide sequence ID" value="NZ_UFUW01000001.1"/>
</dbReference>
<dbReference type="GO" id="GO:0030255">
    <property type="term" value="P:protein secretion by the type IV secretion system"/>
    <property type="evidence" value="ECO:0007669"/>
    <property type="project" value="InterPro"/>
</dbReference>
<evidence type="ECO:0000313" key="7">
    <source>
        <dbReference type="Proteomes" id="UP000254572"/>
    </source>
</evidence>
<keyword evidence="2 5" id="KW-0812">Transmembrane</keyword>
<sequence>MEEGVIIGVFHSLETNILSSLRMFFTNINVITGGISILAAGWFSIWALYRSYLILAGLEAGSFIPIFKDLFIKMIIVVGVATAPSYYQEVVADLLIETTTNLGKELSGTDDESVFTKAGEVLDRAVEGLTVSGTGGEEEEEDPDASIWVKGWNWLVKKAKGIWHVVNYPFSVVADYISTITKLFIIAAGASYLAVVTFFTVMTSKIFAFASLTMGPLFVFFAAFEKTRSWFSSWLSSTIGYLFTFVTVMLVWGFLLNVFKDMFYVNAENPLTWGATFKCLFACLFFGKIMDKVGDLASNWLALAMLPGGQFINL</sequence>
<dbReference type="InterPro" id="IPR007688">
    <property type="entry name" value="Conjugal_tfr_TrbL/VirB6"/>
</dbReference>
<organism evidence="6 7">
    <name type="scientific">Cardiobacterium valvarum</name>
    <dbReference type="NCBI Taxonomy" id="194702"/>
    <lineage>
        <taxon>Bacteria</taxon>
        <taxon>Pseudomonadati</taxon>
        <taxon>Pseudomonadota</taxon>
        <taxon>Gammaproteobacteria</taxon>
        <taxon>Cardiobacteriales</taxon>
        <taxon>Cardiobacteriaceae</taxon>
        <taxon>Cardiobacterium</taxon>
    </lineage>
</organism>